<name>A0ACC1JGF4_9FUNG</name>
<dbReference type="EMBL" id="JANBPW010000166">
    <property type="protein sequence ID" value="KAJ1950617.1"/>
    <property type="molecule type" value="Genomic_DNA"/>
</dbReference>
<reference evidence="1" key="1">
    <citation type="submission" date="2022-07" db="EMBL/GenBank/DDBJ databases">
        <title>Phylogenomic reconstructions and comparative analyses of Kickxellomycotina fungi.</title>
        <authorList>
            <person name="Reynolds N.K."/>
            <person name="Stajich J.E."/>
            <person name="Barry K."/>
            <person name="Grigoriev I.V."/>
            <person name="Crous P."/>
            <person name="Smith M.E."/>
        </authorList>
    </citation>
    <scope>NUCLEOTIDE SEQUENCE</scope>
    <source>
        <strain evidence="1">NRRL 5244</strain>
    </source>
</reference>
<protein>
    <submittedName>
        <fullName evidence="1">Uncharacterized protein</fullName>
    </submittedName>
</protein>
<organism evidence="1 2">
    <name type="scientific">Linderina macrospora</name>
    <dbReference type="NCBI Taxonomy" id="4868"/>
    <lineage>
        <taxon>Eukaryota</taxon>
        <taxon>Fungi</taxon>
        <taxon>Fungi incertae sedis</taxon>
        <taxon>Zoopagomycota</taxon>
        <taxon>Kickxellomycotina</taxon>
        <taxon>Kickxellomycetes</taxon>
        <taxon>Kickxellales</taxon>
        <taxon>Kickxellaceae</taxon>
        <taxon>Linderina</taxon>
    </lineage>
</organism>
<proteinExistence type="predicted"/>
<dbReference type="Proteomes" id="UP001150603">
    <property type="component" value="Unassembled WGS sequence"/>
</dbReference>
<keyword evidence="2" id="KW-1185">Reference proteome</keyword>
<gene>
    <name evidence="1" type="ORF">FBU59_000592</name>
</gene>
<evidence type="ECO:0000313" key="2">
    <source>
        <dbReference type="Proteomes" id="UP001150603"/>
    </source>
</evidence>
<sequence>MVWLRRWAQFSALLTLLHSTHGLAARKFRFKLDQLYEVGIGLDSVRGTLAAFGDFNNDGHTDLFVISSDQKTVETWVWDNTNKEFSHLSAADIKTTHAITNVVPGDFDMDGKLDLMVQGQQSSSGETFMSIYLGDGAKFNDAVDLPSATEALPFAFDYNGDGWVDFLGRSWDQRENKAGAQTWVWQNAQKSGPDMYDLTEFVPANSNTTQGMCKPASPHSSAFVDLDGDCLADLFIVCDGNEEYQIWTNSASGFKYSQTGKLPTNAGPVSFADINADGSLDLVIPIPGKSQIYVLFNTQRPLCVGVRKNGECRKYSSICEADPQFSFSLNDAKIIDIDKLWPGEVLLDKIDSFDGQAPPAVKIADFNLDGFPDMAVVTSSGKKSSHIRLLKSIKCKNCTAPRDERSFEAVTSGVQVLEKLGRPQDIAFFDIDDGGTVDMLVALVDASGSKRLAAIYNNFFTDAFFIKAVVSPADQHVRSHAGILPGASFKYLLVSDSGKKHVAQSPQTPQTAYRALTTPYSMIGLGRTNNYIEDFSIGSTAQLGTRTRSFEGLIPNSQVVVFPYNTTSDWRLELYMNRSESTPYILATLLSSMALLGIAVFALNTMERRADQREKQRALHSINFDAL</sequence>
<accession>A0ACC1JGF4</accession>
<comment type="caution">
    <text evidence="1">The sequence shown here is derived from an EMBL/GenBank/DDBJ whole genome shotgun (WGS) entry which is preliminary data.</text>
</comment>
<evidence type="ECO:0000313" key="1">
    <source>
        <dbReference type="EMBL" id="KAJ1950617.1"/>
    </source>
</evidence>